<evidence type="ECO:0000313" key="4">
    <source>
        <dbReference type="EMBL" id="CDR43195.1"/>
    </source>
</evidence>
<evidence type="ECO:0000256" key="2">
    <source>
        <dbReference type="SAM" id="MobiDB-lite"/>
    </source>
</evidence>
<comment type="similarity">
    <text evidence="1">Belongs to the glycosyltransferase 47 family.</text>
</comment>
<proteinExistence type="inferred from homology"/>
<gene>
    <name evidence="4" type="ORF">RHTO0S_07e09340g</name>
</gene>
<evidence type="ECO:0000256" key="1">
    <source>
        <dbReference type="ARBA" id="ARBA00010271"/>
    </source>
</evidence>
<sequence length="1326" mass="144167">MPSLRLSSLVRLGSLAFLTLFILHFLSSFSSPSPSPSPYYDSPLAEGGTDSGWGERLGLDHYADWEEGVRGRVGAGLGKLKDGVGMITGFGGRGAKLGSLYELVATSNASPGPAYYDARTSMDKIKLTSTRVLGHGGKSSSSSSSSSADDADDTISFASRDRRHILVTGGFGSIGKAVVRDLLLTAGGSSSRVDAWGAPTETADELTWEEDVLVTILDVADRSAELNFLLQSAPLDKPGGAGKIKGTDPRTQAFSASERSVENFRKSGKLRVVVGASYVRDEELVKSILDPAGTTHTDLPADQQAAALLNPKLGRPKQKGHALATTVIPPVTGIVHLAAYGPKACRTNPVDCRSVEQDGINAILEAIKREGMEKQAESVERPWVVVPRRADRWDEASIAHNGNSSTLTVQVPESAIKAFTTKRPLHSLLLELPSAFSIIGDPYASRFDPVPHIVHSALGNLPINVYTSSTEIEPFLSIDDASRSIIQGARMLDVASSKEYLKSLGFVAELEIVGPPPSTSSKRPSPLAELAQTAISLIQSESPYAEIETVRPAVASPSESRFHTSETSLRKTASKVLGFTPTTSVHTALKSYISSILRLQTTHLSAKINVACSSPPSTPVLEEGLLALSGCNVQLLTLIEGAYYTLGCSQGLEGEHDEPIALVPAVPYKEGVRGVEIIAERGLENKVDIQMRCPVVGKDGKLVPGESEIVMWADTVDGGEFAELNKEGAHPIAEWYTIDFVQRDSRSFTMTLPPTEGVPEGEEPKRRLTFRDPTSTKRSLLFQPTGEDAHALLWKFNPICCPATASRRKDVWDFFKEDPLITSQVAYPSEDGRTTLGESTLAVKRCHELRAEHDRITKLQQRVRSGPSSVSTSDVCRPTYGEALTWTAKDQQTCSSDCSAPITCIASEDCKCTRDRCGDSRPESPFPRVAYTDRKSFPATDAPAQTLAERVAALPWDALVLPGAKDAFNLGVDRLPKGHVVQLPDAIDNHLKSPACFDLERSPLPFMGDHYLVEAMKNRSVTLDEASFVLVPYYQGCYYNYLQENTFKKLADTVGFAETAIATNPAITGDRIVIPFTHDFGSCTGWWQKLEDVLGHSPPSPMDQAVAWQVNGDYNTRCVKVDRDVVVPAVTKHTKALFETFKTPADVAPVNSRKHLAFFAGGVRGFGAIARTKIGCGRTGQDPNSAILYQQFSPGQRYLGTLNASKFCLLPRGIPAWTTRTFEAIYAGCIPAFIVDRNLFPFQDILDYSRFSVTIPEADAHRIEEILSAFTAEQLSELQANLVKVREAFLFKDGEEWERRGPLFFSLVSMQMRLPLQYPEVGSCMA</sequence>
<accession>A0A061B127</accession>
<dbReference type="EMBL" id="LK052942">
    <property type="protein sequence ID" value="CDR43195.1"/>
    <property type="molecule type" value="Genomic_DNA"/>
</dbReference>
<dbReference type="InterPro" id="IPR036291">
    <property type="entry name" value="NAD(P)-bd_dom_sf"/>
</dbReference>
<dbReference type="Pfam" id="PF03016">
    <property type="entry name" value="Exostosin_GT47"/>
    <property type="match status" value="1"/>
</dbReference>
<dbReference type="PANTHER" id="PTHR11062">
    <property type="entry name" value="EXOSTOSIN HEPARAN SULFATE GLYCOSYLTRANSFERASE -RELATED"/>
    <property type="match status" value="1"/>
</dbReference>
<dbReference type="OrthoDB" id="331544at2759"/>
<dbReference type="PANTHER" id="PTHR11062:SF73">
    <property type="entry name" value="EXOSTOSIN-LIKE 3"/>
    <property type="match status" value="1"/>
</dbReference>
<protein>
    <submittedName>
        <fullName evidence="4">RHTO0S07e09340g1_1</fullName>
    </submittedName>
</protein>
<organism evidence="4">
    <name type="scientific">Rhodotorula toruloides</name>
    <name type="common">Yeast</name>
    <name type="synonym">Rhodosporidium toruloides</name>
    <dbReference type="NCBI Taxonomy" id="5286"/>
    <lineage>
        <taxon>Eukaryota</taxon>
        <taxon>Fungi</taxon>
        <taxon>Dikarya</taxon>
        <taxon>Basidiomycota</taxon>
        <taxon>Pucciniomycotina</taxon>
        <taxon>Microbotryomycetes</taxon>
        <taxon>Sporidiobolales</taxon>
        <taxon>Sporidiobolaceae</taxon>
        <taxon>Rhodotorula</taxon>
    </lineage>
</organism>
<evidence type="ECO:0000259" key="3">
    <source>
        <dbReference type="Pfam" id="PF03016"/>
    </source>
</evidence>
<dbReference type="Gene3D" id="3.40.50.720">
    <property type="entry name" value="NAD(P)-binding Rossmann-like Domain"/>
    <property type="match status" value="1"/>
</dbReference>
<dbReference type="InterPro" id="IPR040911">
    <property type="entry name" value="Exostosin_GT47"/>
</dbReference>
<feature type="compositionally biased region" description="Low complexity" evidence="2">
    <location>
        <begin position="139"/>
        <end position="148"/>
    </location>
</feature>
<feature type="domain" description="Exostosin GT47" evidence="3">
    <location>
        <begin position="1018"/>
        <end position="1269"/>
    </location>
</feature>
<dbReference type="SUPFAM" id="SSF51735">
    <property type="entry name" value="NAD(P)-binding Rossmann-fold domains"/>
    <property type="match status" value="1"/>
</dbReference>
<dbReference type="InterPro" id="IPR004263">
    <property type="entry name" value="Exostosin"/>
</dbReference>
<reference evidence="4" key="1">
    <citation type="journal article" date="2014" name="Genome Announc.">
        <title>Draft genome sequence of Rhodosporidium toruloides CECT1137, an oleaginous yeast of biotechnological interest.</title>
        <authorList>
            <person name="Morin N."/>
            <person name="Calcas X."/>
            <person name="Devillers H."/>
            <person name="Durrens P."/>
            <person name="Sherman D.J."/>
            <person name="Nicaud J.-M."/>
            <person name="Neuveglise C."/>
        </authorList>
    </citation>
    <scope>NUCLEOTIDE SEQUENCE</scope>
    <source>
        <strain evidence="4">CECT1137</strain>
    </source>
</reference>
<feature type="region of interest" description="Disordered" evidence="2">
    <location>
        <begin position="133"/>
        <end position="152"/>
    </location>
</feature>
<dbReference type="GO" id="GO:0016757">
    <property type="term" value="F:glycosyltransferase activity"/>
    <property type="evidence" value="ECO:0007669"/>
    <property type="project" value="InterPro"/>
</dbReference>
<name>A0A061B127_RHOTO</name>